<evidence type="ECO:0000259" key="11">
    <source>
        <dbReference type="PROSITE" id="PS51094"/>
    </source>
</evidence>
<organism evidence="12 13">
    <name type="scientific">Lactobacillus acetotolerans</name>
    <dbReference type="NCBI Taxonomy" id="1600"/>
    <lineage>
        <taxon>Bacteria</taxon>
        <taxon>Bacillati</taxon>
        <taxon>Bacillota</taxon>
        <taxon>Bacilli</taxon>
        <taxon>Lactobacillales</taxon>
        <taxon>Lactobacillaceae</taxon>
        <taxon>Lactobacillus</taxon>
    </lineage>
</organism>
<evidence type="ECO:0000256" key="2">
    <source>
        <dbReference type="ARBA" id="ARBA00022448"/>
    </source>
</evidence>
<dbReference type="AlphaFoldDB" id="A0A5P5ZKM7"/>
<dbReference type="Gene3D" id="3.40.930.10">
    <property type="entry name" value="Mannitol-specific EII, Chain A"/>
    <property type="match status" value="1"/>
</dbReference>
<comment type="subcellular location">
    <subcellularLocation>
        <location evidence="1">Cytoplasm</location>
    </subcellularLocation>
</comment>
<dbReference type="CDD" id="cd00211">
    <property type="entry name" value="PTS_IIA_fru"/>
    <property type="match status" value="1"/>
</dbReference>
<evidence type="ECO:0000256" key="10">
    <source>
        <dbReference type="ARBA" id="ARBA00042072"/>
    </source>
</evidence>
<dbReference type="SUPFAM" id="SSF55804">
    <property type="entry name" value="Phoshotransferase/anion transport protein"/>
    <property type="match status" value="1"/>
</dbReference>
<dbReference type="PANTHER" id="PTHR36203:SF1">
    <property type="entry name" value="ASCORBATE-SPECIFIC PTS SYSTEM EIIA COMPONENT"/>
    <property type="match status" value="1"/>
</dbReference>
<dbReference type="GO" id="GO:0009401">
    <property type="term" value="P:phosphoenolpyruvate-dependent sugar phosphotransferase system"/>
    <property type="evidence" value="ECO:0007669"/>
    <property type="project" value="UniProtKB-KW"/>
</dbReference>
<dbReference type="InterPro" id="IPR002178">
    <property type="entry name" value="PTS_EIIA_type-2_dom"/>
</dbReference>
<keyword evidence="12" id="KW-0762">Sugar transport</keyword>
<accession>A0A5P5ZKM7</accession>
<keyword evidence="6" id="KW-0598">Phosphotransferase system</keyword>
<sequence>MVLSKLLTNQTVKYEKSFHGNWEDAIKLAADPLVIDSTIDKKYVNSMIDNVKKEGPYINIGSEIALAHARPNNHVKKIGLSFLKTGNEINLIDKKHPIKLWFVLAAIDNTSHLDVIKELMNILMDSKKLDLLLNANSQTQLLNAFNEPNNASK</sequence>
<name>A0A5P5ZKM7_9LACO</name>
<dbReference type="GO" id="GO:0016301">
    <property type="term" value="F:kinase activity"/>
    <property type="evidence" value="ECO:0007669"/>
    <property type="project" value="UniProtKB-KW"/>
</dbReference>
<dbReference type="Pfam" id="PF00359">
    <property type="entry name" value="PTS_EIIA_2"/>
    <property type="match status" value="1"/>
</dbReference>
<evidence type="ECO:0000256" key="5">
    <source>
        <dbReference type="ARBA" id="ARBA00022679"/>
    </source>
</evidence>
<protein>
    <recommendedName>
        <fullName evidence="9">Ascorbate-specific PTS system EIIA component</fullName>
    </recommendedName>
    <alternativeName>
        <fullName evidence="10">Ascorbate-specific phosphotransferase enzyme IIA component</fullName>
    </alternativeName>
</protein>
<feature type="domain" description="PTS EIIA type-2" evidence="11">
    <location>
        <begin position="5"/>
        <end position="148"/>
    </location>
</feature>
<keyword evidence="5" id="KW-0808">Transferase</keyword>
<evidence type="ECO:0000256" key="6">
    <source>
        <dbReference type="ARBA" id="ARBA00022683"/>
    </source>
</evidence>
<keyword evidence="2" id="KW-0813">Transport</keyword>
<evidence type="ECO:0000256" key="8">
    <source>
        <dbReference type="ARBA" id="ARBA00037387"/>
    </source>
</evidence>
<evidence type="ECO:0000256" key="3">
    <source>
        <dbReference type="ARBA" id="ARBA00022490"/>
    </source>
</evidence>
<dbReference type="Proteomes" id="UP000325393">
    <property type="component" value="Chromosome"/>
</dbReference>
<dbReference type="GeneID" id="78212749"/>
<dbReference type="EMBL" id="CP044496">
    <property type="protein sequence ID" value="QFG51758.1"/>
    <property type="molecule type" value="Genomic_DNA"/>
</dbReference>
<evidence type="ECO:0000256" key="7">
    <source>
        <dbReference type="ARBA" id="ARBA00022777"/>
    </source>
</evidence>
<dbReference type="GO" id="GO:0005737">
    <property type="term" value="C:cytoplasm"/>
    <property type="evidence" value="ECO:0007669"/>
    <property type="project" value="UniProtKB-SubCell"/>
</dbReference>
<evidence type="ECO:0000256" key="4">
    <source>
        <dbReference type="ARBA" id="ARBA00022553"/>
    </source>
</evidence>
<evidence type="ECO:0000313" key="12">
    <source>
        <dbReference type="EMBL" id="QFG51758.1"/>
    </source>
</evidence>
<dbReference type="InterPro" id="IPR051351">
    <property type="entry name" value="Ascorbate-PTS_EIIA_comp"/>
</dbReference>
<dbReference type="PROSITE" id="PS51094">
    <property type="entry name" value="PTS_EIIA_TYPE_2"/>
    <property type="match status" value="1"/>
</dbReference>
<evidence type="ECO:0000256" key="1">
    <source>
        <dbReference type="ARBA" id="ARBA00004496"/>
    </source>
</evidence>
<keyword evidence="3" id="KW-0963">Cytoplasm</keyword>
<proteinExistence type="predicted"/>
<dbReference type="InterPro" id="IPR016152">
    <property type="entry name" value="PTrfase/Anion_transptr"/>
</dbReference>
<comment type="function">
    <text evidence="8">The phosphoenolpyruvate-dependent sugar phosphotransferase system (sugar PTS), a major carbohydrate active transport system, catalyzes the phosphorylation of incoming sugar substrates concomitantly with their translocation across the cell membrane. The enzyme II UlaABC PTS system is involved in ascorbate transport.</text>
</comment>
<evidence type="ECO:0000256" key="9">
    <source>
        <dbReference type="ARBA" id="ARBA00041175"/>
    </source>
</evidence>
<reference evidence="12 13" key="1">
    <citation type="submission" date="2019-09" db="EMBL/GenBank/DDBJ databases">
        <title>Genome sequencing of Lactobacillus acetotolerans.</title>
        <authorList>
            <person name="Kim K."/>
        </authorList>
    </citation>
    <scope>NUCLEOTIDE SEQUENCE [LARGE SCALE GENOMIC DNA]</scope>
    <source>
        <strain evidence="12 13">LA749</strain>
    </source>
</reference>
<keyword evidence="4" id="KW-0597">Phosphoprotein</keyword>
<dbReference type="PANTHER" id="PTHR36203">
    <property type="entry name" value="ASCORBATE-SPECIFIC PTS SYSTEM EIIA COMPONENT"/>
    <property type="match status" value="1"/>
</dbReference>
<keyword evidence="7" id="KW-0418">Kinase</keyword>
<evidence type="ECO:0000313" key="13">
    <source>
        <dbReference type="Proteomes" id="UP000325393"/>
    </source>
</evidence>
<dbReference type="RefSeq" id="WP_056970493.1">
    <property type="nucleotide sequence ID" value="NZ_CP044496.1"/>
</dbReference>
<gene>
    <name evidence="12" type="ORF">LA749_07095</name>
</gene>